<protein>
    <submittedName>
        <fullName evidence="3">SDR family oxidoreductase</fullName>
    </submittedName>
</protein>
<dbReference type="InterPro" id="IPR002347">
    <property type="entry name" value="SDR_fam"/>
</dbReference>
<proteinExistence type="inferred from homology"/>
<dbReference type="InterPro" id="IPR020904">
    <property type="entry name" value="Sc_DH/Rdtase_CS"/>
</dbReference>
<dbReference type="PROSITE" id="PS00061">
    <property type="entry name" value="ADH_SHORT"/>
    <property type="match status" value="1"/>
</dbReference>
<sequence>MSAAVPTPVYPELAGRRALVTGGAVGIGRAIAEALARQKARVAIADIDLARAQQAAAEIGGGAVAVSMDVRARESVEAGFADVLAALGGCDLLIANAGVSTMKPALELTDEEWAFNFAVNTTGIFLTNQIAARHFVAQGKGCIVNTASLAAKVGAPLLAHYSASKFAVLGWTQALARELAPKGIRVNAVCPGFVKTSMQSREVEWEASLRGITPEAVIADYVSQTPLGRIEEPQDVADVVVFLASEQARFMTGQGINVTGGVYMT</sequence>
<dbReference type="Pfam" id="PF13561">
    <property type="entry name" value="adh_short_C2"/>
    <property type="match status" value="1"/>
</dbReference>
<dbReference type="SUPFAM" id="SSF51735">
    <property type="entry name" value="NAD(P)-binding Rossmann-fold domains"/>
    <property type="match status" value="1"/>
</dbReference>
<evidence type="ECO:0000313" key="3">
    <source>
        <dbReference type="EMBL" id="MCK0196100.1"/>
    </source>
</evidence>
<keyword evidence="4" id="KW-1185">Reference proteome</keyword>
<dbReference type="PANTHER" id="PTHR42760:SF133">
    <property type="entry name" value="3-OXOACYL-[ACYL-CARRIER-PROTEIN] REDUCTASE"/>
    <property type="match status" value="1"/>
</dbReference>
<keyword evidence="2" id="KW-0560">Oxidoreductase</keyword>
<accession>A0ABT0D832</accession>
<name>A0ABT0D832_9HYPH</name>
<comment type="similarity">
    <text evidence="1">Belongs to the short-chain dehydrogenases/reductases (SDR) family.</text>
</comment>
<dbReference type="PRINTS" id="PR00081">
    <property type="entry name" value="GDHRDH"/>
</dbReference>
<organism evidence="3 4">
    <name type="scientific">Ancylobacter crimeensis</name>
    <dbReference type="NCBI Taxonomy" id="2579147"/>
    <lineage>
        <taxon>Bacteria</taxon>
        <taxon>Pseudomonadati</taxon>
        <taxon>Pseudomonadota</taxon>
        <taxon>Alphaproteobacteria</taxon>
        <taxon>Hyphomicrobiales</taxon>
        <taxon>Xanthobacteraceae</taxon>
        <taxon>Ancylobacter</taxon>
    </lineage>
</organism>
<evidence type="ECO:0000256" key="1">
    <source>
        <dbReference type="ARBA" id="ARBA00006484"/>
    </source>
</evidence>
<evidence type="ECO:0000256" key="2">
    <source>
        <dbReference type="ARBA" id="ARBA00023002"/>
    </source>
</evidence>
<dbReference type="PANTHER" id="PTHR42760">
    <property type="entry name" value="SHORT-CHAIN DEHYDROGENASES/REDUCTASES FAMILY MEMBER"/>
    <property type="match status" value="1"/>
</dbReference>
<dbReference type="Gene3D" id="3.40.50.720">
    <property type="entry name" value="NAD(P)-binding Rossmann-like Domain"/>
    <property type="match status" value="1"/>
</dbReference>
<dbReference type="PRINTS" id="PR00080">
    <property type="entry name" value="SDRFAMILY"/>
</dbReference>
<reference evidence="3 4" key="1">
    <citation type="submission" date="2022-04" db="EMBL/GenBank/DDBJ databases">
        <authorList>
            <person name="Grouzdev D.S."/>
            <person name="Pantiukh K.S."/>
            <person name="Krutkina M.S."/>
        </authorList>
    </citation>
    <scope>NUCLEOTIDE SEQUENCE [LARGE SCALE GENOMIC DNA]</scope>
    <source>
        <strain evidence="3 4">6x-1</strain>
    </source>
</reference>
<dbReference type="Proteomes" id="UP001203284">
    <property type="component" value="Unassembled WGS sequence"/>
</dbReference>
<comment type="caution">
    <text evidence="3">The sequence shown here is derived from an EMBL/GenBank/DDBJ whole genome shotgun (WGS) entry which is preliminary data.</text>
</comment>
<dbReference type="NCBIfam" id="NF005559">
    <property type="entry name" value="PRK07231.1"/>
    <property type="match status" value="1"/>
</dbReference>
<dbReference type="CDD" id="cd05233">
    <property type="entry name" value="SDR_c"/>
    <property type="match status" value="1"/>
</dbReference>
<dbReference type="RefSeq" id="WP_247026846.1">
    <property type="nucleotide sequence ID" value="NZ_JALKCH010000002.1"/>
</dbReference>
<gene>
    <name evidence="3" type="ORF">MWN34_04150</name>
</gene>
<evidence type="ECO:0000313" key="4">
    <source>
        <dbReference type="Proteomes" id="UP001203284"/>
    </source>
</evidence>
<dbReference type="EMBL" id="JALKCH010000002">
    <property type="protein sequence ID" value="MCK0196100.1"/>
    <property type="molecule type" value="Genomic_DNA"/>
</dbReference>
<dbReference type="InterPro" id="IPR036291">
    <property type="entry name" value="NAD(P)-bd_dom_sf"/>
</dbReference>